<feature type="domain" description="Flavoprotein" evidence="4">
    <location>
        <begin position="51"/>
        <end position="262"/>
    </location>
</feature>
<evidence type="ECO:0000259" key="4">
    <source>
        <dbReference type="Pfam" id="PF02441"/>
    </source>
</evidence>
<dbReference type="Proteomes" id="UP000308133">
    <property type="component" value="Unassembled WGS sequence"/>
</dbReference>
<accession>A0A4V6DSY0</accession>
<comment type="similarity">
    <text evidence="2">Belongs to the HFCD (homooligomeric flavin containing Cys decarboxylase) superfamily.</text>
</comment>
<feature type="region of interest" description="Disordered" evidence="3">
    <location>
        <begin position="1"/>
        <end position="34"/>
    </location>
</feature>
<dbReference type="GO" id="GO:0071513">
    <property type="term" value="C:phosphopantothenoylcysteine decarboxylase complex"/>
    <property type="evidence" value="ECO:0007669"/>
    <property type="project" value="TreeGrafter"/>
</dbReference>
<dbReference type="InterPro" id="IPR003382">
    <property type="entry name" value="Flavoprotein"/>
</dbReference>
<evidence type="ECO:0000256" key="2">
    <source>
        <dbReference type="ARBA" id="ARBA00038350"/>
    </source>
</evidence>
<dbReference type="Gene3D" id="3.40.50.1950">
    <property type="entry name" value="Flavin prenyltransferase-like"/>
    <property type="match status" value="1"/>
</dbReference>
<dbReference type="SUPFAM" id="SSF52507">
    <property type="entry name" value="Homo-oligomeric flavin-containing Cys decarboxylases, HFCD"/>
    <property type="match status" value="1"/>
</dbReference>
<protein>
    <submittedName>
        <fullName evidence="5">Putative flavoprotein</fullName>
    </submittedName>
</protein>
<dbReference type="Pfam" id="PF02441">
    <property type="entry name" value="Flavoprotein"/>
    <property type="match status" value="1"/>
</dbReference>
<organism evidence="5 6">
    <name type="scientific">Elsinoe australis</name>
    <dbReference type="NCBI Taxonomy" id="40998"/>
    <lineage>
        <taxon>Eukaryota</taxon>
        <taxon>Fungi</taxon>
        <taxon>Dikarya</taxon>
        <taxon>Ascomycota</taxon>
        <taxon>Pezizomycotina</taxon>
        <taxon>Dothideomycetes</taxon>
        <taxon>Dothideomycetidae</taxon>
        <taxon>Myriangiales</taxon>
        <taxon>Elsinoaceae</taxon>
        <taxon>Elsinoe</taxon>
    </lineage>
</organism>
<name>A0A4V6DSY0_9PEZI</name>
<comment type="caution">
    <text evidence="5">The sequence shown here is derived from an EMBL/GenBank/DDBJ whole genome shotgun (WGS) entry which is preliminary data.</text>
</comment>
<dbReference type="GO" id="GO:0004633">
    <property type="term" value="F:phosphopantothenoylcysteine decarboxylase activity"/>
    <property type="evidence" value="ECO:0007669"/>
    <property type="project" value="TreeGrafter"/>
</dbReference>
<proteinExistence type="inferred from homology"/>
<dbReference type="AlphaFoldDB" id="A0A4V6DSY0"/>
<evidence type="ECO:0000313" key="6">
    <source>
        <dbReference type="Proteomes" id="UP000308133"/>
    </source>
</evidence>
<keyword evidence="1" id="KW-0173">Coenzyme A biosynthesis</keyword>
<dbReference type="EMBL" id="PTQR01000128">
    <property type="protein sequence ID" value="TKX18512.1"/>
    <property type="molecule type" value="Genomic_DNA"/>
</dbReference>
<evidence type="ECO:0000256" key="3">
    <source>
        <dbReference type="SAM" id="MobiDB-lite"/>
    </source>
</evidence>
<sequence length="386" mass="42229">MDIADTPAAVALNGDTNKRKAEDDSSNKKTKLQKTREEFRASDYALDRKPHLLIAATGSVATIKLPQILHALSSHHISIRVLLSASAAKFLQGQADEQPHHNTFFSIPNVDGIYFDEDEWDPAWTRNAPILHIELRRWADAMLIVPLSANTLAKVANGIADNLVTSVVRAWDTTGRIDVMRDGISDSIRTETGLKRLWVAPAMNTAMWLHPVTGKHMGLLEEWGEARGGWVKILAPIEKTLACGDIGGGAMMEWSSIVHKIETGLALAKSNPASVDAQLQNKAQALQQIDAAIAANMQHLGEIQRFCKTLHLPTPSIVSEQDQGGSTCSVALVFKENPNAVLPEKLRGRLCEVKQVPYGGPSEQKKARRLVCEAAIKLLRQMAAED</sequence>
<reference evidence="5 6" key="1">
    <citation type="submission" date="2018-02" db="EMBL/GenBank/DDBJ databases">
        <title>Draft genome sequences of Elsinoe sp., causing black scab on jojoba.</title>
        <authorList>
            <person name="Stodart B."/>
            <person name="Jeffress S."/>
            <person name="Ash G."/>
            <person name="Arun Chinnappa K."/>
        </authorList>
    </citation>
    <scope>NUCLEOTIDE SEQUENCE [LARGE SCALE GENOMIC DNA]</scope>
    <source>
        <strain evidence="5 6">Hillstone_2</strain>
    </source>
</reference>
<dbReference type="PANTHER" id="PTHR14359:SF6">
    <property type="entry name" value="PHOSPHOPANTOTHENOYLCYSTEINE DECARBOXYLASE"/>
    <property type="match status" value="1"/>
</dbReference>
<dbReference type="GO" id="GO:0010181">
    <property type="term" value="F:FMN binding"/>
    <property type="evidence" value="ECO:0007669"/>
    <property type="project" value="TreeGrafter"/>
</dbReference>
<evidence type="ECO:0000313" key="5">
    <source>
        <dbReference type="EMBL" id="TKX18512.1"/>
    </source>
</evidence>
<dbReference type="InterPro" id="IPR036551">
    <property type="entry name" value="Flavin_trans-like"/>
</dbReference>
<dbReference type="PANTHER" id="PTHR14359">
    <property type="entry name" value="HOMO-OLIGOMERIC FLAVIN CONTAINING CYS DECARBOXYLASE FAMILY"/>
    <property type="match status" value="1"/>
</dbReference>
<evidence type="ECO:0000256" key="1">
    <source>
        <dbReference type="ARBA" id="ARBA00022993"/>
    </source>
</evidence>
<dbReference type="GO" id="GO:0015937">
    <property type="term" value="P:coenzyme A biosynthetic process"/>
    <property type="evidence" value="ECO:0007669"/>
    <property type="project" value="UniProtKB-KW"/>
</dbReference>
<gene>
    <name evidence="5" type="ORF">C1H76_9301</name>
</gene>
<feature type="compositionally biased region" description="Basic and acidic residues" evidence="3">
    <location>
        <begin position="16"/>
        <end position="27"/>
    </location>
</feature>